<comment type="caution">
    <text evidence="1">The sequence shown here is derived from an EMBL/GenBank/DDBJ whole genome shotgun (WGS) entry which is preliminary data.</text>
</comment>
<dbReference type="EMBL" id="BJVA01000017">
    <property type="protein sequence ID" value="GEK97127.1"/>
    <property type="molecule type" value="Genomic_DNA"/>
</dbReference>
<dbReference type="Proteomes" id="UP000321079">
    <property type="component" value="Unassembled WGS sequence"/>
</dbReference>
<evidence type="ECO:0000313" key="2">
    <source>
        <dbReference type="Proteomes" id="UP000321079"/>
    </source>
</evidence>
<accession>A0A511BH48</accession>
<gene>
    <name evidence="1" type="ORF">GKA01_23240</name>
</gene>
<reference evidence="1 2" key="1">
    <citation type="submission" date="2019-07" db="EMBL/GenBank/DDBJ databases">
        <title>Whole genome shotgun sequence of Gluconobacter kanchanaburiensis NBRC 103587.</title>
        <authorList>
            <person name="Hosoyama A."/>
            <person name="Uohara A."/>
            <person name="Ohji S."/>
            <person name="Ichikawa N."/>
        </authorList>
    </citation>
    <scope>NUCLEOTIDE SEQUENCE [LARGE SCALE GENOMIC DNA]</scope>
    <source>
        <strain evidence="1 2">NBRC 103587</strain>
    </source>
</reference>
<proteinExistence type="predicted"/>
<sequence length="63" mass="6936">MSGVGRVDHDGRIFEGQWKGIGLREVGNAHGLTGLRDVWCERTLTPHHRDDRLSLSKKGAAQG</sequence>
<organism evidence="1 2">
    <name type="scientific">Gluconobacter kanchanaburiensis NBRC 103587</name>
    <dbReference type="NCBI Taxonomy" id="1307948"/>
    <lineage>
        <taxon>Bacteria</taxon>
        <taxon>Pseudomonadati</taxon>
        <taxon>Pseudomonadota</taxon>
        <taxon>Alphaproteobacteria</taxon>
        <taxon>Acetobacterales</taxon>
        <taxon>Acetobacteraceae</taxon>
        <taxon>Gluconobacter</taxon>
    </lineage>
</organism>
<evidence type="ECO:0000313" key="1">
    <source>
        <dbReference type="EMBL" id="GEK97127.1"/>
    </source>
</evidence>
<name>A0A511BH48_9PROT</name>
<dbReference type="AlphaFoldDB" id="A0A511BH48"/>
<protein>
    <submittedName>
        <fullName evidence="1">Uncharacterized protein</fullName>
    </submittedName>
</protein>
<keyword evidence="2" id="KW-1185">Reference proteome</keyword>